<name>A0ABR9VV71_9SYNC</name>
<gene>
    <name evidence="1" type="ORF">IQ217_15660</name>
</gene>
<evidence type="ECO:0000313" key="2">
    <source>
        <dbReference type="Proteomes" id="UP000658720"/>
    </source>
</evidence>
<proteinExistence type="predicted"/>
<keyword evidence="1" id="KW-0808">Transferase</keyword>
<reference evidence="1 2" key="1">
    <citation type="submission" date="2020-10" db="EMBL/GenBank/DDBJ databases">
        <authorList>
            <person name="Castelo-Branco R."/>
            <person name="Eusebio N."/>
            <person name="Adriana R."/>
            <person name="Vieira A."/>
            <person name="Brugerolle De Fraissinette N."/>
            <person name="Rezende De Castro R."/>
            <person name="Schneider M.P."/>
            <person name="Vasconcelos V."/>
            <person name="Leao P.N."/>
        </authorList>
    </citation>
    <scope>NUCLEOTIDE SEQUENCE [LARGE SCALE GENOMIC DNA]</scope>
    <source>
        <strain evidence="1 2">LEGE 00031</strain>
    </source>
</reference>
<evidence type="ECO:0000313" key="1">
    <source>
        <dbReference type="EMBL" id="MBE9255244.1"/>
    </source>
</evidence>
<dbReference type="Proteomes" id="UP000658720">
    <property type="component" value="Unassembled WGS sequence"/>
</dbReference>
<dbReference type="InterPro" id="IPR029044">
    <property type="entry name" value="Nucleotide-diphossugar_trans"/>
</dbReference>
<accession>A0ABR9VV71</accession>
<dbReference type="Gene3D" id="3.90.550.10">
    <property type="entry name" value="Spore Coat Polysaccharide Biosynthesis Protein SpsA, Chain A"/>
    <property type="match status" value="1"/>
</dbReference>
<dbReference type="SUPFAM" id="SSF53448">
    <property type="entry name" value="Nucleotide-diphospho-sugar transferases"/>
    <property type="match status" value="1"/>
</dbReference>
<keyword evidence="2" id="KW-1185">Reference proteome</keyword>
<dbReference type="EMBL" id="JADEVV010000055">
    <property type="protein sequence ID" value="MBE9255244.1"/>
    <property type="molecule type" value="Genomic_DNA"/>
</dbReference>
<dbReference type="Pfam" id="PF01501">
    <property type="entry name" value="Glyco_transf_8"/>
    <property type="match status" value="1"/>
</dbReference>
<dbReference type="GO" id="GO:0016740">
    <property type="term" value="F:transferase activity"/>
    <property type="evidence" value="ECO:0007669"/>
    <property type="project" value="UniProtKB-KW"/>
</dbReference>
<dbReference type="RefSeq" id="WP_194020661.1">
    <property type="nucleotide sequence ID" value="NZ_JADEVV010000055.1"/>
</dbReference>
<comment type="caution">
    <text evidence="1">The sequence shown here is derived from an EMBL/GenBank/DDBJ whole genome shotgun (WGS) entry which is preliminary data.</text>
</comment>
<sequence>MNSQKSSNDLNNKVHVFTSCTSCYIPKARVLAESVKKFHDSITFHLVLSDKLPDFFDLQDEYFDSVIFIESLDIDNFPQWTFKHSVVEMCTAVKPLAFRKIFSTYSECQKIIFLDPDTAIFSSLDGLLDHLEENSILLTPHQLEPEKTEEKIRDNELAILRHGIFNLGFIGVKASPEGHKFIDWWSDRCLNLCFIDPANGIYTDQRWIDLVPSYFEDFYVIRDPGCNVANWNLSNRVLTGDVNTEIFVNQSPLVFYHFSSSQSIMSDKHDVVNDVSGSLLQWYQKKYIDMESLKYGNLESFYNFFDNGESISNQARILYRYSKKLQELFPNPYDTKTQKRSFFEWLQLNNSIQHDIGSLYLGDLEHVNHHEKISALSKNIDLLRGEINIVTAEMAAMESSKFWKLRTAWFALKSIFKGE</sequence>
<dbReference type="InterPro" id="IPR002495">
    <property type="entry name" value="Glyco_trans_8"/>
</dbReference>
<protein>
    <submittedName>
        <fullName evidence="1">Glycosyl transferase</fullName>
    </submittedName>
</protein>
<organism evidence="1 2">
    <name type="scientific">Synechocystis salina LEGE 00031</name>
    <dbReference type="NCBI Taxonomy" id="1828736"/>
    <lineage>
        <taxon>Bacteria</taxon>
        <taxon>Bacillati</taxon>
        <taxon>Cyanobacteriota</taxon>
        <taxon>Cyanophyceae</taxon>
        <taxon>Synechococcales</taxon>
        <taxon>Merismopediaceae</taxon>
        <taxon>Synechocystis</taxon>
    </lineage>
</organism>